<evidence type="ECO:0000256" key="1">
    <source>
        <dbReference type="SAM" id="MobiDB-lite"/>
    </source>
</evidence>
<dbReference type="SUPFAM" id="SSF51101">
    <property type="entry name" value="Mannose-binding lectins"/>
    <property type="match status" value="1"/>
</dbReference>
<evidence type="ECO:0000313" key="3">
    <source>
        <dbReference type="EMBL" id="EGZ06953.1"/>
    </source>
</evidence>
<proteinExistence type="predicted"/>
<dbReference type="InterPro" id="IPR001229">
    <property type="entry name" value="Jacalin-like_lectin_dom"/>
</dbReference>
<dbReference type="InParanoid" id="G5AC79"/>
<feature type="domain" description="Jacalin-type lectin" evidence="2">
    <location>
        <begin position="6"/>
        <end position="61"/>
    </location>
</feature>
<keyword evidence="4" id="KW-1185">Reference proteome</keyword>
<sequence>RVGGVELEVSEPTASTLAHGGGGGKSHKLVLEPGELITSIEPHCGSHKVKTRLFYLKLSTN</sequence>
<feature type="non-terminal residue" evidence="3">
    <location>
        <position position="1"/>
    </location>
</feature>
<feature type="non-terminal residue" evidence="3">
    <location>
        <position position="61"/>
    </location>
</feature>
<dbReference type="InterPro" id="IPR036404">
    <property type="entry name" value="Jacalin-like_lectin_dom_sf"/>
</dbReference>
<protein>
    <recommendedName>
        <fullName evidence="2">Jacalin-type lectin domain-containing protein</fullName>
    </recommendedName>
</protein>
<feature type="region of interest" description="Disordered" evidence="1">
    <location>
        <begin position="1"/>
        <end position="26"/>
    </location>
</feature>
<dbReference type="Gene3D" id="2.100.10.30">
    <property type="entry name" value="Jacalin-like lectin domain"/>
    <property type="match status" value="1"/>
</dbReference>
<dbReference type="RefSeq" id="XP_009537717.1">
    <property type="nucleotide sequence ID" value="XM_009539422.1"/>
</dbReference>
<dbReference type="SMR" id="G5AC79"/>
<dbReference type="Pfam" id="PF01419">
    <property type="entry name" value="Jacalin"/>
    <property type="match status" value="1"/>
</dbReference>
<evidence type="ECO:0000259" key="2">
    <source>
        <dbReference type="Pfam" id="PF01419"/>
    </source>
</evidence>
<dbReference type="KEGG" id="psoj:PHYSODRAFT_374484"/>
<gene>
    <name evidence="3" type="ORF">PHYSODRAFT_374484</name>
</gene>
<name>G5AC79_PHYSP</name>
<accession>G5AC79</accession>
<evidence type="ECO:0000313" key="4">
    <source>
        <dbReference type="Proteomes" id="UP000002640"/>
    </source>
</evidence>
<reference evidence="3 4" key="1">
    <citation type="journal article" date="2006" name="Science">
        <title>Phytophthora genome sequences uncover evolutionary origins and mechanisms of pathogenesis.</title>
        <authorList>
            <person name="Tyler B.M."/>
            <person name="Tripathy S."/>
            <person name="Zhang X."/>
            <person name="Dehal P."/>
            <person name="Jiang R.H."/>
            <person name="Aerts A."/>
            <person name="Arredondo F.D."/>
            <person name="Baxter L."/>
            <person name="Bensasson D."/>
            <person name="Beynon J.L."/>
            <person name="Chapman J."/>
            <person name="Damasceno C.M."/>
            <person name="Dorrance A.E."/>
            <person name="Dou D."/>
            <person name="Dickerman A.W."/>
            <person name="Dubchak I.L."/>
            <person name="Garbelotto M."/>
            <person name="Gijzen M."/>
            <person name="Gordon S.G."/>
            <person name="Govers F."/>
            <person name="Grunwald N.J."/>
            <person name="Huang W."/>
            <person name="Ivors K.L."/>
            <person name="Jones R.W."/>
            <person name="Kamoun S."/>
            <person name="Krampis K."/>
            <person name="Lamour K.H."/>
            <person name="Lee M.K."/>
            <person name="McDonald W.H."/>
            <person name="Medina M."/>
            <person name="Meijer H.J."/>
            <person name="Nordberg E.K."/>
            <person name="Maclean D.J."/>
            <person name="Ospina-Giraldo M.D."/>
            <person name="Morris P.F."/>
            <person name="Phuntumart V."/>
            <person name="Putnam N.H."/>
            <person name="Rash S."/>
            <person name="Rose J.K."/>
            <person name="Sakihama Y."/>
            <person name="Salamov A.A."/>
            <person name="Savidor A."/>
            <person name="Scheuring C.F."/>
            <person name="Smith B.M."/>
            <person name="Sobral B.W."/>
            <person name="Terry A."/>
            <person name="Torto-Alalibo T.A."/>
            <person name="Win J."/>
            <person name="Xu Z."/>
            <person name="Zhang H."/>
            <person name="Grigoriev I.V."/>
            <person name="Rokhsar D.S."/>
            <person name="Boore J.L."/>
        </authorList>
    </citation>
    <scope>NUCLEOTIDE SEQUENCE [LARGE SCALE GENOMIC DNA]</scope>
    <source>
        <strain evidence="3 4">P6497</strain>
    </source>
</reference>
<organism evidence="3 4">
    <name type="scientific">Phytophthora sojae (strain P6497)</name>
    <name type="common">Soybean stem and root rot agent</name>
    <name type="synonym">Phytophthora megasperma f. sp. glycines</name>
    <dbReference type="NCBI Taxonomy" id="1094619"/>
    <lineage>
        <taxon>Eukaryota</taxon>
        <taxon>Sar</taxon>
        <taxon>Stramenopiles</taxon>
        <taxon>Oomycota</taxon>
        <taxon>Peronosporomycetes</taxon>
        <taxon>Peronosporales</taxon>
        <taxon>Peronosporaceae</taxon>
        <taxon>Phytophthora</taxon>
    </lineage>
</organism>
<dbReference type="EMBL" id="JH159163">
    <property type="protein sequence ID" value="EGZ06953.1"/>
    <property type="molecule type" value="Genomic_DNA"/>
</dbReference>
<dbReference type="OMA" id="SIEPHCG"/>
<dbReference type="AlphaFoldDB" id="G5AC79"/>
<dbReference type="GeneID" id="20650453"/>
<dbReference type="Proteomes" id="UP000002640">
    <property type="component" value="Unassembled WGS sequence"/>
</dbReference>